<organism evidence="3 4">
    <name type="scientific">Streptomyces salinarius</name>
    <dbReference type="NCBI Taxonomy" id="2762598"/>
    <lineage>
        <taxon>Bacteria</taxon>
        <taxon>Bacillati</taxon>
        <taxon>Actinomycetota</taxon>
        <taxon>Actinomycetes</taxon>
        <taxon>Kitasatosporales</taxon>
        <taxon>Streptomycetaceae</taxon>
        <taxon>Streptomyces</taxon>
    </lineage>
</organism>
<reference evidence="3 4" key="1">
    <citation type="submission" date="2024-07" db="EMBL/GenBank/DDBJ databases">
        <title>Whole genome sequencing of Prodigiosin pigment-producing Streptomyces salinarius isolated from rhizosphere soil of Arachis hypogaea.</title>
        <authorList>
            <person name="Vidhya A."/>
            <person name="Ramya S."/>
        </authorList>
    </citation>
    <scope>NUCLEOTIDE SEQUENCE [LARGE SCALE GENOMIC DNA]</scope>
    <source>
        <strain evidence="3 4">VRMG2420</strain>
    </source>
</reference>
<evidence type="ECO:0000259" key="2">
    <source>
        <dbReference type="Pfam" id="PF19054"/>
    </source>
</evidence>
<dbReference type="RefSeq" id="WP_399594603.1">
    <property type="nucleotide sequence ID" value="NZ_JBITPR010000057.1"/>
</dbReference>
<feature type="region of interest" description="Disordered" evidence="1">
    <location>
        <begin position="58"/>
        <end position="98"/>
    </location>
</feature>
<dbReference type="InterPro" id="IPR043917">
    <property type="entry name" value="DUF5753"/>
</dbReference>
<name>A0ABW8BLK8_9ACTN</name>
<protein>
    <submittedName>
        <fullName evidence="3">Scr1 family TA system antitoxin-like transcriptional regulator</fullName>
    </submittedName>
</protein>
<dbReference type="EMBL" id="JBITPR010000057">
    <property type="protein sequence ID" value="MFI7874991.1"/>
    <property type="molecule type" value="Genomic_DNA"/>
</dbReference>
<evidence type="ECO:0000256" key="1">
    <source>
        <dbReference type="SAM" id="MobiDB-lite"/>
    </source>
</evidence>
<feature type="domain" description="DUF5753" evidence="2">
    <location>
        <begin position="1"/>
        <end position="69"/>
    </location>
</feature>
<dbReference type="Pfam" id="PF19054">
    <property type="entry name" value="DUF5753"/>
    <property type="match status" value="1"/>
</dbReference>
<keyword evidence="4" id="KW-1185">Reference proteome</keyword>
<accession>A0ABW8BLK8</accession>
<evidence type="ECO:0000313" key="4">
    <source>
        <dbReference type="Proteomes" id="UP001614264"/>
    </source>
</evidence>
<evidence type="ECO:0000313" key="3">
    <source>
        <dbReference type="EMBL" id="MFI7874991.1"/>
    </source>
</evidence>
<dbReference type="Proteomes" id="UP001614264">
    <property type="component" value="Unassembled WGS sequence"/>
</dbReference>
<sequence>MPISAGAHPGPDGRIEVLKFADGTAAGRTDDAFSGRPIFDPKHLRTHELQYGTIRAQALTPRESSASIDQVPRRSTDTHQCLTPCPRLEAGQGVSASG</sequence>
<proteinExistence type="predicted"/>
<comment type="caution">
    <text evidence="3">The sequence shown here is derived from an EMBL/GenBank/DDBJ whole genome shotgun (WGS) entry which is preliminary data.</text>
</comment>
<gene>
    <name evidence="3" type="ORF">AB4829_30930</name>
</gene>